<dbReference type="Proteomes" id="UP000438429">
    <property type="component" value="Unassembled WGS sequence"/>
</dbReference>
<feature type="region of interest" description="Disordered" evidence="1">
    <location>
        <begin position="62"/>
        <end position="86"/>
    </location>
</feature>
<dbReference type="AlphaFoldDB" id="A0A6A4TU46"/>
<organism evidence="2 3">
    <name type="scientific">Scophthalmus maximus</name>
    <name type="common">Turbot</name>
    <name type="synonym">Psetta maxima</name>
    <dbReference type="NCBI Taxonomy" id="52904"/>
    <lineage>
        <taxon>Eukaryota</taxon>
        <taxon>Metazoa</taxon>
        <taxon>Chordata</taxon>
        <taxon>Craniata</taxon>
        <taxon>Vertebrata</taxon>
        <taxon>Euteleostomi</taxon>
        <taxon>Actinopterygii</taxon>
        <taxon>Neopterygii</taxon>
        <taxon>Teleostei</taxon>
        <taxon>Neoteleostei</taxon>
        <taxon>Acanthomorphata</taxon>
        <taxon>Carangaria</taxon>
        <taxon>Pleuronectiformes</taxon>
        <taxon>Pleuronectoidei</taxon>
        <taxon>Scophthalmidae</taxon>
        <taxon>Scophthalmus</taxon>
    </lineage>
</organism>
<evidence type="ECO:0000256" key="1">
    <source>
        <dbReference type="SAM" id="MobiDB-lite"/>
    </source>
</evidence>
<comment type="caution">
    <text evidence="2">The sequence shown here is derived from an EMBL/GenBank/DDBJ whole genome shotgun (WGS) entry which is preliminary data.</text>
</comment>
<sequence length="86" mass="9433">MGESQAPGGNRRVNTRDPLYRSVVLLPHPALSCGTAKCLPQMPPPLEPLVLQEPPVQMEPLVADLQPHPTPPATAGYNRHRPKSRR</sequence>
<proteinExistence type="predicted"/>
<protein>
    <submittedName>
        <fullName evidence="2">Uncharacterized protein</fullName>
    </submittedName>
</protein>
<evidence type="ECO:0000313" key="2">
    <source>
        <dbReference type="EMBL" id="KAF0045522.1"/>
    </source>
</evidence>
<evidence type="ECO:0000313" key="3">
    <source>
        <dbReference type="Proteomes" id="UP000438429"/>
    </source>
</evidence>
<dbReference type="EMBL" id="VEVO01000002">
    <property type="protein sequence ID" value="KAF0045522.1"/>
    <property type="molecule type" value="Genomic_DNA"/>
</dbReference>
<gene>
    <name evidence="2" type="ORF">F2P81_002051</name>
</gene>
<accession>A0A6A4TU46</accession>
<reference evidence="2 3" key="1">
    <citation type="submission" date="2019-06" db="EMBL/GenBank/DDBJ databases">
        <title>Draft genomes of female and male turbot (Scophthalmus maximus).</title>
        <authorList>
            <person name="Xu H."/>
            <person name="Xu X.-W."/>
            <person name="Shao C."/>
            <person name="Chen S."/>
        </authorList>
    </citation>
    <scope>NUCLEOTIDE SEQUENCE [LARGE SCALE GENOMIC DNA]</scope>
    <source>
        <strain evidence="2">Ysfricsl-2016a</strain>
        <tissue evidence="2">Blood</tissue>
    </source>
</reference>
<name>A0A6A4TU46_SCOMX</name>